<name>A0A117NKY2_PENFR</name>
<dbReference type="AlphaFoldDB" id="A0A117NKY2"/>
<keyword evidence="2" id="KW-1185">Reference proteome</keyword>
<gene>
    <name evidence="1" type="ORF">ACN42_g10402</name>
</gene>
<dbReference type="Proteomes" id="UP000055045">
    <property type="component" value="Unassembled WGS sequence"/>
</dbReference>
<accession>A0A117NKY2</accession>
<evidence type="ECO:0000313" key="1">
    <source>
        <dbReference type="EMBL" id="KUM56808.1"/>
    </source>
</evidence>
<sequence length="82" mass="8871">MQLRVMEHSFGSTGGLYDENNFSAAIAALTLAFSRGCGVDFNTDDILMVALGQLSPGECSEDLRIDIIKTADNLQRGSNHIH</sequence>
<evidence type="ECO:0000313" key="2">
    <source>
        <dbReference type="Proteomes" id="UP000055045"/>
    </source>
</evidence>
<protein>
    <submittedName>
        <fullName evidence="1">Uncharacterized protein</fullName>
    </submittedName>
</protein>
<proteinExistence type="predicted"/>
<comment type="caution">
    <text evidence="1">The sequence shown here is derived from an EMBL/GenBank/DDBJ whole genome shotgun (WGS) entry which is preliminary data.</text>
</comment>
<reference evidence="1 2" key="1">
    <citation type="submission" date="2015-10" db="EMBL/GenBank/DDBJ databases">
        <title>Genome sequencing of Penicillium freii.</title>
        <authorList>
            <person name="Nguyen H.D."/>
            <person name="Visagie C.M."/>
            <person name="Seifert K.A."/>
        </authorList>
    </citation>
    <scope>NUCLEOTIDE SEQUENCE [LARGE SCALE GENOMIC DNA]</scope>
    <source>
        <strain evidence="1 2">DAOM 242723</strain>
    </source>
</reference>
<dbReference type="STRING" id="48697.A0A117NKY2"/>
<organism evidence="1 2">
    <name type="scientific">Penicillium freii</name>
    <dbReference type="NCBI Taxonomy" id="48697"/>
    <lineage>
        <taxon>Eukaryota</taxon>
        <taxon>Fungi</taxon>
        <taxon>Dikarya</taxon>
        <taxon>Ascomycota</taxon>
        <taxon>Pezizomycotina</taxon>
        <taxon>Eurotiomycetes</taxon>
        <taxon>Eurotiomycetidae</taxon>
        <taxon>Eurotiales</taxon>
        <taxon>Aspergillaceae</taxon>
        <taxon>Penicillium</taxon>
    </lineage>
</organism>
<dbReference type="EMBL" id="LLXE01000434">
    <property type="protein sequence ID" value="KUM56808.1"/>
    <property type="molecule type" value="Genomic_DNA"/>
</dbReference>